<reference evidence="2" key="1">
    <citation type="submission" date="2016-11" db="UniProtKB">
        <authorList>
            <consortium name="WormBaseParasite"/>
        </authorList>
    </citation>
    <scope>IDENTIFICATION</scope>
</reference>
<dbReference type="InterPro" id="IPR036397">
    <property type="entry name" value="RNaseH_sf"/>
</dbReference>
<dbReference type="WBParaSite" id="Hba_16662">
    <property type="protein sequence ID" value="Hba_16662"/>
    <property type="gene ID" value="Hba_16662"/>
</dbReference>
<proteinExistence type="predicted"/>
<name>A0A1I7XH70_HETBA</name>
<sequence>MHISRSTTTWLEDNDVATMDWPLRYPDLNPMENLRKILICRIYAGNHQFETVKDLQCDISKVSRNDIKNLVNSMPKWFFQFINKW</sequence>
<dbReference type="Gene3D" id="3.30.420.10">
    <property type="entry name" value="Ribonuclease H-like superfamily/Ribonuclease H"/>
    <property type="match status" value="1"/>
</dbReference>
<protein>
    <submittedName>
        <fullName evidence="2">DDE_3 domain-containing protein</fullName>
    </submittedName>
</protein>
<evidence type="ECO:0000313" key="2">
    <source>
        <dbReference type="WBParaSite" id="Hba_16662"/>
    </source>
</evidence>
<evidence type="ECO:0000313" key="1">
    <source>
        <dbReference type="Proteomes" id="UP000095283"/>
    </source>
</evidence>
<dbReference type="GO" id="GO:0003676">
    <property type="term" value="F:nucleic acid binding"/>
    <property type="evidence" value="ECO:0007669"/>
    <property type="project" value="InterPro"/>
</dbReference>
<organism evidence="1 2">
    <name type="scientific">Heterorhabditis bacteriophora</name>
    <name type="common">Entomopathogenic nematode worm</name>
    <dbReference type="NCBI Taxonomy" id="37862"/>
    <lineage>
        <taxon>Eukaryota</taxon>
        <taxon>Metazoa</taxon>
        <taxon>Ecdysozoa</taxon>
        <taxon>Nematoda</taxon>
        <taxon>Chromadorea</taxon>
        <taxon>Rhabditida</taxon>
        <taxon>Rhabditina</taxon>
        <taxon>Rhabditomorpha</taxon>
        <taxon>Strongyloidea</taxon>
        <taxon>Heterorhabditidae</taxon>
        <taxon>Heterorhabditis</taxon>
    </lineage>
</organism>
<dbReference type="AlphaFoldDB" id="A0A1I7XH70"/>
<accession>A0A1I7XH70</accession>
<keyword evidence="1" id="KW-1185">Reference proteome</keyword>
<dbReference type="Proteomes" id="UP000095283">
    <property type="component" value="Unplaced"/>
</dbReference>